<dbReference type="Proteomes" id="UP000028045">
    <property type="component" value="Unassembled WGS sequence"/>
</dbReference>
<dbReference type="AlphaFoldDB" id="A0A084AFM7"/>
<organism evidence="1 2">
    <name type="scientific">Stachybotrys chartarum (strain CBS 109288 / IBT 7711)</name>
    <name type="common">Toxic black mold</name>
    <name type="synonym">Stilbospora chartarum</name>
    <dbReference type="NCBI Taxonomy" id="1280523"/>
    <lineage>
        <taxon>Eukaryota</taxon>
        <taxon>Fungi</taxon>
        <taxon>Dikarya</taxon>
        <taxon>Ascomycota</taxon>
        <taxon>Pezizomycotina</taxon>
        <taxon>Sordariomycetes</taxon>
        <taxon>Hypocreomycetidae</taxon>
        <taxon>Hypocreales</taxon>
        <taxon>Stachybotryaceae</taxon>
        <taxon>Stachybotrys</taxon>
    </lineage>
</organism>
<proteinExistence type="predicted"/>
<protein>
    <recommendedName>
        <fullName evidence="3">Alpha/beta hydrolase fold-3 domain-containing protein</fullName>
    </recommendedName>
</protein>
<sequence length="390" mass="43823">MPRWPIRPRTGSWPSSRRYSSYHESVDVPCGSAGRVTIDLYNISKHSPSSALIVHLPAFPAVRPKTPLPLPSFLQQWPVASINYRWSNQPEPRQADFSPSLAWPTPVHDVGFAFSWLKENLTPDDGRRSVYAYGSHLGASLAVSLALTEAHSHARFGVKGVLAYNGVYNWTMFLPDHRINKSARMTKTAARPRTDSQMQMLTEQIPTLFHVPSRMFDPFASPSLLFHSPGLEVPKTFGLSATESRMIDALANRTFDAQVIVKPPRKAHMVFPPRQSTLKIPDACLLYTTPPPILTAKGEPTKRRVSSRGNTLEAQAQELAELMRRSIDKVELKERSKWDDDLDTWARQQQRRVQTMAVGEERSILELGDVGKAVAMAWLGERMYSPKTSV</sequence>
<dbReference type="EMBL" id="KL648752">
    <property type="protein sequence ID" value="KEY64106.1"/>
    <property type="molecule type" value="Genomic_DNA"/>
</dbReference>
<keyword evidence="2" id="KW-1185">Reference proteome</keyword>
<gene>
    <name evidence="1" type="ORF">S7711_07455</name>
</gene>
<evidence type="ECO:0000313" key="2">
    <source>
        <dbReference type="Proteomes" id="UP000028045"/>
    </source>
</evidence>
<evidence type="ECO:0008006" key="3">
    <source>
        <dbReference type="Google" id="ProtNLM"/>
    </source>
</evidence>
<dbReference type="InterPro" id="IPR029058">
    <property type="entry name" value="AB_hydrolase_fold"/>
</dbReference>
<reference evidence="1 2" key="1">
    <citation type="journal article" date="2014" name="BMC Genomics">
        <title>Comparative genome sequencing reveals chemotype-specific gene clusters in the toxigenic black mold Stachybotrys.</title>
        <authorList>
            <person name="Semeiks J."/>
            <person name="Borek D."/>
            <person name="Otwinowski Z."/>
            <person name="Grishin N.V."/>
        </authorList>
    </citation>
    <scope>NUCLEOTIDE SEQUENCE [LARGE SCALE GENOMIC DNA]</scope>
    <source>
        <strain evidence="2">CBS 109288 / IBT 7711</strain>
    </source>
</reference>
<dbReference type="HOGENOM" id="CLU_017835_0_0_1"/>
<dbReference type="SUPFAM" id="SSF53474">
    <property type="entry name" value="alpha/beta-Hydrolases"/>
    <property type="match status" value="1"/>
</dbReference>
<dbReference type="Gene3D" id="3.40.50.1820">
    <property type="entry name" value="alpha/beta hydrolase"/>
    <property type="match status" value="1"/>
</dbReference>
<name>A0A084AFM7_STACB</name>
<evidence type="ECO:0000313" key="1">
    <source>
        <dbReference type="EMBL" id="KEY64106.1"/>
    </source>
</evidence>
<accession>A0A084AFM7</accession>
<dbReference type="OrthoDB" id="5396420at2759"/>